<gene>
    <name evidence="1" type="ORF">G7Y89_g2857</name>
</gene>
<sequence>MSISIYSAAKALSYRTRILLKDNAYVGEVLPLVDSDRATNLIATALTCSYYKEYLSEGTMALLQQNAPDAAKMLMIHHAIINPEMHKASLVIAAHSIWLMAIFPLTEKYRFQTYDYSWVGYGEENYLSKVHGIVGTSRKMLYFQQLITEASKFPNAFNHENLLSQITESQQWVDLTEERMPRRIALKTAETYRLATQLYALVRLYR</sequence>
<evidence type="ECO:0000313" key="1">
    <source>
        <dbReference type="EMBL" id="KAF4635251.1"/>
    </source>
</evidence>
<organism evidence="1 2">
    <name type="scientific">Cudoniella acicularis</name>
    <dbReference type="NCBI Taxonomy" id="354080"/>
    <lineage>
        <taxon>Eukaryota</taxon>
        <taxon>Fungi</taxon>
        <taxon>Dikarya</taxon>
        <taxon>Ascomycota</taxon>
        <taxon>Pezizomycotina</taxon>
        <taxon>Leotiomycetes</taxon>
        <taxon>Helotiales</taxon>
        <taxon>Tricladiaceae</taxon>
        <taxon>Cudoniella</taxon>
    </lineage>
</organism>
<protein>
    <submittedName>
        <fullName evidence="1">Uncharacterized protein</fullName>
    </submittedName>
</protein>
<comment type="caution">
    <text evidence="1">The sequence shown here is derived from an EMBL/GenBank/DDBJ whole genome shotgun (WGS) entry which is preliminary data.</text>
</comment>
<accession>A0A8H4RTQ2</accession>
<keyword evidence="2" id="KW-1185">Reference proteome</keyword>
<dbReference type="AlphaFoldDB" id="A0A8H4RTQ2"/>
<name>A0A8H4RTQ2_9HELO</name>
<proteinExistence type="predicted"/>
<evidence type="ECO:0000313" key="2">
    <source>
        <dbReference type="Proteomes" id="UP000566819"/>
    </source>
</evidence>
<dbReference type="EMBL" id="JAAMPI010000132">
    <property type="protein sequence ID" value="KAF4635251.1"/>
    <property type="molecule type" value="Genomic_DNA"/>
</dbReference>
<dbReference type="Proteomes" id="UP000566819">
    <property type="component" value="Unassembled WGS sequence"/>
</dbReference>
<reference evidence="1 2" key="1">
    <citation type="submission" date="2020-03" db="EMBL/GenBank/DDBJ databases">
        <title>Draft Genome Sequence of Cudoniella acicularis.</title>
        <authorList>
            <person name="Buettner E."/>
            <person name="Kellner H."/>
        </authorList>
    </citation>
    <scope>NUCLEOTIDE SEQUENCE [LARGE SCALE GENOMIC DNA]</scope>
    <source>
        <strain evidence="1 2">DSM 108380</strain>
    </source>
</reference>
<dbReference type="OrthoDB" id="3597252at2759"/>